<dbReference type="EMBL" id="CP092621">
    <property type="protein sequence ID" value="UMM17957.1"/>
    <property type="molecule type" value="Genomic_DNA"/>
</dbReference>
<dbReference type="SMART" id="SM00028">
    <property type="entry name" value="TPR"/>
    <property type="match status" value="2"/>
</dbReference>
<evidence type="ECO:0000313" key="10">
    <source>
        <dbReference type="EMBL" id="ULU06021.1"/>
    </source>
</evidence>
<dbReference type="InterPro" id="IPR019544">
    <property type="entry name" value="Tetratricopeptide_SHNi-TPR_dom"/>
</dbReference>
<evidence type="ECO:0000313" key="11">
    <source>
        <dbReference type="EMBL" id="UMM17957.1"/>
    </source>
</evidence>
<feature type="coiled-coil region" evidence="7">
    <location>
        <begin position="6"/>
        <end position="36"/>
    </location>
</feature>
<keyword evidence="13" id="KW-1185">Reference proteome</keyword>
<evidence type="ECO:0000259" key="9">
    <source>
        <dbReference type="Pfam" id="PF10516"/>
    </source>
</evidence>
<evidence type="ECO:0000256" key="4">
    <source>
        <dbReference type="ARBA" id="ARBA00022803"/>
    </source>
</evidence>
<evidence type="ECO:0000256" key="1">
    <source>
        <dbReference type="ARBA" id="ARBA00004123"/>
    </source>
</evidence>
<evidence type="ECO:0000313" key="13">
    <source>
        <dbReference type="Proteomes" id="UP000829354"/>
    </source>
</evidence>
<evidence type="ECO:0000256" key="6">
    <source>
        <dbReference type="PROSITE-ProRule" id="PRU00339"/>
    </source>
</evidence>
<evidence type="ECO:0000256" key="8">
    <source>
        <dbReference type="SAM" id="MobiDB-lite"/>
    </source>
</evidence>
<reference evidence="11 13" key="1">
    <citation type="submission" date="2022-04" db="EMBL/GenBank/DDBJ databases">
        <title>Chromosome-level reference genomes for two strains of Caenorhabditis briggsae: an improved platform for comparative genomics.</title>
        <authorList>
            <person name="Stevens L."/>
            <person name="Andersen E."/>
        </authorList>
    </citation>
    <scope>NUCLEOTIDE SEQUENCE [LARGE SCALE GENOMIC DNA]</scope>
    <source>
        <strain evidence="11">VX34</strain>
        <tissue evidence="11">Whole-organism</tissue>
    </source>
</reference>
<dbReference type="Gene3D" id="1.25.40.10">
    <property type="entry name" value="Tetratricopeptide repeat domain"/>
    <property type="match status" value="1"/>
</dbReference>
<dbReference type="AlphaFoldDB" id="A0AAE9IU37"/>
<feature type="repeat" description="TPR" evidence="6">
    <location>
        <begin position="183"/>
        <end position="216"/>
    </location>
</feature>
<dbReference type="PANTHER" id="PTHR15081">
    <property type="entry name" value="NUCLEAR AUTOANTIGENIC SPERM PROTEIN NASP -RELATED"/>
    <property type="match status" value="1"/>
</dbReference>
<dbReference type="InterPro" id="IPR051730">
    <property type="entry name" value="NASP-like"/>
</dbReference>
<feature type="region of interest" description="Disordered" evidence="8">
    <location>
        <begin position="97"/>
        <end position="141"/>
    </location>
</feature>
<organism evidence="10 12">
    <name type="scientific">Caenorhabditis briggsae</name>
    <dbReference type="NCBI Taxonomy" id="6238"/>
    <lineage>
        <taxon>Eukaryota</taxon>
        <taxon>Metazoa</taxon>
        <taxon>Ecdysozoa</taxon>
        <taxon>Nematoda</taxon>
        <taxon>Chromadorea</taxon>
        <taxon>Rhabditida</taxon>
        <taxon>Rhabditina</taxon>
        <taxon>Rhabditomorpha</taxon>
        <taxon>Rhabditoidea</taxon>
        <taxon>Rhabditidae</taxon>
        <taxon>Peloderinae</taxon>
        <taxon>Caenorhabditis</taxon>
    </lineage>
</organism>
<reference evidence="10 12" key="2">
    <citation type="submission" date="2022-05" db="EMBL/GenBank/DDBJ databases">
        <title>Chromosome-level reference genomes for two strains of Caenorhabditis briggsae: an improved platform for comparative genomics.</title>
        <authorList>
            <person name="Stevens L."/>
            <person name="Andersen E.C."/>
        </authorList>
    </citation>
    <scope>NUCLEOTIDE SEQUENCE [LARGE SCALE GENOMIC DNA]</scope>
    <source>
        <strain evidence="10">QX1410_ONT</strain>
        <tissue evidence="10">Whole-organism</tissue>
    </source>
</reference>
<evidence type="ECO:0000313" key="12">
    <source>
        <dbReference type="Proteomes" id="UP000827892"/>
    </source>
</evidence>
<feature type="domain" description="Tetratricopeptide SHNi-TPR" evidence="9">
    <location>
        <begin position="183"/>
        <end position="218"/>
    </location>
</feature>
<proteinExistence type="inferred from homology"/>
<dbReference type="Proteomes" id="UP000827892">
    <property type="component" value="Chromosome II"/>
</dbReference>
<dbReference type="InterPro" id="IPR019734">
    <property type="entry name" value="TPR_rpt"/>
</dbReference>
<dbReference type="OMA" id="QTYILMA"/>
<evidence type="ECO:0000256" key="5">
    <source>
        <dbReference type="ARBA" id="ARBA00023242"/>
    </source>
</evidence>
<dbReference type="PANTHER" id="PTHR15081:SF1">
    <property type="entry name" value="NUCLEAR AUTOANTIGENIC SPERM PROTEIN"/>
    <property type="match status" value="1"/>
</dbReference>
<dbReference type="GO" id="GO:0050830">
    <property type="term" value="P:defense response to Gram-positive bacterium"/>
    <property type="evidence" value="ECO:0007669"/>
    <property type="project" value="EnsemblMetazoa"/>
</dbReference>
<dbReference type="PROSITE" id="PS50005">
    <property type="entry name" value="TPR"/>
    <property type="match status" value="1"/>
</dbReference>
<evidence type="ECO:0000256" key="3">
    <source>
        <dbReference type="ARBA" id="ARBA00022737"/>
    </source>
</evidence>
<gene>
    <name evidence="10" type="ORF">L3Y34_018137</name>
    <name evidence="11" type="ORF">L5515_014257</name>
</gene>
<dbReference type="SUPFAM" id="SSF48452">
    <property type="entry name" value="TPR-like"/>
    <property type="match status" value="1"/>
</dbReference>
<dbReference type="EMBL" id="CP090892">
    <property type="protein sequence ID" value="ULU06021.1"/>
    <property type="molecule type" value="Genomic_DNA"/>
</dbReference>
<dbReference type="InterPro" id="IPR011990">
    <property type="entry name" value="TPR-like_helical_dom_sf"/>
</dbReference>
<dbReference type="Pfam" id="PF10516">
    <property type="entry name" value="SHNi-TPR"/>
    <property type="match status" value="1"/>
</dbReference>
<feature type="compositionally biased region" description="Acidic residues" evidence="8">
    <location>
        <begin position="130"/>
        <end position="141"/>
    </location>
</feature>
<feature type="compositionally biased region" description="Basic and acidic residues" evidence="8">
    <location>
        <begin position="118"/>
        <end position="129"/>
    </location>
</feature>
<feature type="compositionally biased region" description="Polar residues" evidence="8">
    <location>
        <begin position="106"/>
        <end position="116"/>
    </location>
</feature>
<comment type="similarity">
    <text evidence="2">Belongs to the NASP family.</text>
</comment>
<evidence type="ECO:0000256" key="2">
    <source>
        <dbReference type="ARBA" id="ARBA00008402"/>
    </source>
</evidence>
<keyword evidence="4 6" id="KW-0802">TPR repeat</keyword>
<dbReference type="Proteomes" id="UP000829354">
    <property type="component" value="Chromosome II"/>
</dbReference>
<sequence>MSVEDSAEVVVQVMEAEKANDELTREQKEKRAAELLAAGRRALKVSDYETATEALSEASEMIVELYGSDHENTYEYYYYYGMATLELGKIQGQVFNAPNEKEDNGEAQNSAAGTITNEKGEGDGENSEKEDGEESGDEEDDDTMKLAWEVLENARCIAMAKIEALKAERSGVSVIEEWQLKLADVLVVLGDHSVSDGKYDQALEDLEQALEIQKNVLPSNSRKIAQTYILMADACTSGMNYDEAINYFEKTKETLKSRSEHLENKLKEVGDQEQKLDMQDELKDLEEMVPLIDDKIADSKSSAEQMEKTKEAIKAQFDGFAALMSQLPQSSEQKEANDISNLVRRPAKRPVEETETTAEEKKKTKAEEEEGTSEL</sequence>
<evidence type="ECO:0000256" key="7">
    <source>
        <dbReference type="SAM" id="Coils"/>
    </source>
</evidence>
<protein>
    <recommendedName>
        <fullName evidence="9">Tetratricopeptide SHNi-TPR domain-containing protein</fullName>
    </recommendedName>
</protein>
<name>A0AAE9IU37_CAEBR</name>
<keyword evidence="3" id="KW-0677">Repeat</keyword>
<keyword evidence="7" id="KW-0175">Coiled coil</keyword>
<keyword evidence="5" id="KW-0539">Nucleus</keyword>
<comment type="subcellular location">
    <subcellularLocation>
        <location evidence="1">Nucleus</location>
    </subcellularLocation>
</comment>
<feature type="region of interest" description="Disordered" evidence="8">
    <location>
        <begin position="325"/>
        <end position="375"/>
    </location>
</feature>
<accession>A0AAE9IU37</accession>
<dbReference type="KEGG" id="cbr:CBG_02966"/>
<dbReference type="FunFam" id="1.25.40.10:FF:001592">
    <property type="entry name" value="NASP (Human Nuclear Autoantigenic Sperm Protein) homolog"/>
    <property type="match status" value="1"/>
</dbReference>
<dbReference type="GO" id="GO:0005634">
    <property type="term" value="C:nucleus"/>
    <property type="evidence" value="ECO:0007669"/>
    <property type="project" value="UniProtKB-SubCell"/>
</dbReference>
<dbReference type="GO" id="GO:0042826">
    <property type="term" value="F:histone deacetylase binding"/>
    <property type="evidence" value="ECO:0007669"/>
    <property type="project" value="EnsemblMetazoa"/>
</dbReference>